<dbReference type="EMBL" id="JAZGQK010000028">
    <property type="protein sequence ID" value="MEE6262479.1"/>
    <property type="molecule type" value="Genomic_DNA"/>
</dbReference>
<name>A0ABU7S206_9ACTN</name>
<dbReference type="Pfam" id="PF01170">
    <property type="entry name" value="UPF0020"/>
    <property type="match status" value="1"/>
</dbReference>
<gene>
    <name evidence="2" type="ORF">V1633_28740</name>
</gene>
<keyword evidence="2" id="KW-0489">Methyltransferase</keyword>
<proteinExistence type="predicted"/>
<organism evidence="2 3">
    <name type="scientific">Plantactinospora sonchi</name>
    <dbReference type="NCBI Taxonomy" id="1544735"/>
    <lineage>
        <taxon>Bacteria</taxon>
        <taxon>Bacillati</taxon>
        <taxon>Actinomycetota</taxon>
        <taxon>Actinomycetes</taxon>
        <taxon>Micromonosporales</taxon>
        <taxon>Micromonosporaceae</taxon>
        <taxon>Plantactinospora</taxon>
    </lineage>
</organism>
<accession>A0ABU7S206</accession>
<evidence type="ECO:0000313" key="3">
    <source>
        <dbReference type="Proteomes" id="UP001332243"/>
    </source>
</evidence>
<dbReference type="RefSeq" id="WP_331217413.1">
    <property type="nucleotide sequence ID" value="NZ_JAZGQK010000028.1"/>
</dbReference>
<evidence type="ECO:0000259" key="1">
    <source>
        <dbReference type="Pfam" id="PF01170"/>
    </source>
</evidence>
<dbReference type="GO" id="GO:0008168">
    <property type="term" value="F:methyltransferase activity"/>
    <property type="evidence" value="ECO:0007669"/>
    <property type="project" value="UniProtKB-KW"/>
</dbReference>
<keyword evidence="2" id="KW-0808">Transferase</keyword>
<evidence type="ECO:0000313" key="2">
    <source>
        <dbReference type="EMBL" id="MEE6262479.1"/>
    </source>
</evidence>
<dbReference type="Gene3D" id="3.40.50.150">
    <property type="entry name" value="Vaccinia Virus protein VP39"/>
    <property type="match status" value="1"/>
</dbReference>
<feature type="domain" description="Ribosomal RNA large subunit methyltransferase K/L-like methyltransferase" evidence="1">
    <location>
        <begin position="139"/>
        <end position="260"/>
    </location>
</feature>
<dbReference type="GO" id="GO:0032259">
    <property type="term" value="P:methylation"/>
    <property type="evidence" value="ECO:0007669"/>
    <property type="project" value="UniProtKB-KW"/>
</dbReference>
<reference evidence="2 3" key="1">
    <citation type="submission" date="2024-01" db="EMBL/GenBank/DDBJ databases">
        <title>Genome insights into Plantactinospora sonchi sp. nov.</title>
        <authorList>
            <person name="Wang L."/>
        </authorList>
    </citation>
    <scope>NUCLEOTIDE SEQUENCE [LARGE SCALE GENOMIC DNA]</scope>
    <source>
        <strain evidence="2 3">NEAU-QY2</strain>
    </source>
</reference>
<comment type="caution">
    <text evidence="2">The sequence shown here is derived from an EMBL/GenBank/DDBJ whole genome shotgun (WGS) entry which is preliminary data.</text>
</comment>
<dbReference type="InterPro" id="IPR000241">
    <property type="entry name" value="RlmKL-like_Mtase"/>
</dbReference>
<sequence length="343" mass="38142">MGRYALLILPSSNRVYADASVALTRAELAVFNRTVLGGRLSELAETTIGGVRYVTFAADELTGRDVAFLANLSSIYTLFEVVEDLFRPVELRRLDRFDDDLVTIPKYPGKTNEQFTKLLLNVTLLSSDLATEMLERRFRVIDPLCGRGTTLNQALMYGFDAAGVDRDQQDFEAYATYIQTWLKRKRIKHRAESGPVRRERKVVGRRLQVSLAADKEAYRAGDTQRLDVVNADTTRSLEFFRPGSQDLVVADAPYGVQHGSRSGDRLVRSPLELLAGAAPVWAELLRPGGALGVAWNTNVARREEAVAVLADAGLEVMTAEPYLDFAHRVDQAIVRDIVVARKP</sequence>
<dbReference type="Proteomes" id="UP001332243">
    <property type="component" value="Unassembled WGS sequence"/>
</dbReference>
<keyword evidence="3" id="KW-1185">Reference proteome</keyword>
<dbReference type="SUPFAM" id="SSF53335">
    <property type="entry name" value="S-adenosyl-L-methionine-dependent methyltransferases"/>
    <property type="match status" value="1"/>
</dbReference>
<protein>
    <submittedName>
        <fullName evidence="2">SAM-dependent methyltransferase</fullName>
    </submittedName>
</protein>
<dbReference type="InterPro" id="IPR029063">
    <property type="entry name" value="SAM-dependent_MTases_sf"/>
</dbReference>